<evidence type="ECO:0000313" key="6">
    <source>
        <dbReference type="Proteomes" id="UP001201463"/>
    </source>
</evidence>
<dbReference type="SUPFAM" id="SSF56176">
    <property type="entry name" value="FAD-binding/transporter-associated domain-like"/>
    <property type="match status" value="1"/>
</dbReference>
<dbReference type="InterPro" id="IPR016166">
    <property type="entry name" value="FAD-bd_PCMH"/>
</dbReference>
<dbReference type="InterPro" id="IPR006094">
    <property type="entry name" value="Oxid_FAD_bind_N"/>
</dbReference>
<evidence type="ECO:0000259" key="4">
    <source>
        <dbReference type="PROSITE" id="PS51387"/>
    </source>
</evidence>
<dbReference type="PROSITE" id="PS51387">
    <property type="entry name" value="FAD_PCMH"/>
    <property type="match status" value="1"/>
</dbReference>
<dbReference type="InterPro" id="IPR036318">
    <property type="entry name" value="FAD-bd_PCMH-like_sf"/>
</dbReference>
<dbReference type="PANTHER" id="PTHR11748:SF111">
    <property type="entry name" value="D-LACTATE DEHYDROGENASE, MITOCHONDRIAL-RELATED"/>
    <property type="match status" value="1"/>
</dbReference>
<dbReference type="Gene3D" id="3.30.43.10">
    <property type="entry name" value="Uridine Diphospho-n-acetylenolpyruvylglucosamine Reductase, domain 2"/>
    <property type="match status" value="1"/>
</dbReference>
<evidence type="ECO:0000313" key="5">
    <source>
        <dbReference type="EMBL" id="MCE4536703.1"/>
    </source>
</evidence>
<name>A0ABS8XCP8_9BURK</name>
<accession>A0ABS8XCP8</accession>
<proteinExistence type="inferred from homology"/>
<sequence length="505" mass="53814">MGACLRIAQQHRVRVYPISTGRNWGYGTALPSADGCVLLDLSQMRQILDFDPVLGVVTVEPGVTQGQLAEFLKAKGAAFLVPTTGAGPSTSLLANALERGYGITPIVDHCSAVTDIEAVLPDGSVHRSLLSRLGGREVARLYRWNVGPHLNGLFAQSGLGVVTRMTLQLARRPQAVKACLFGLRSDADLAPAVEAIRTAMGTLGGLVGGINLMNQRRVLSMTAPDQMKGLSEAELRELGRKHRVDAWTGFATLYGTRRTLKAAQAELKALLGPVGRRMLFVSPGRARMLHGIASRLPIGGLARLTGTLNSSLQLVDGEPNETALPLAYSLGTPAPKNQPMDPARDGCGLLWYAPLVPMRGQDVVDFVGMASAITPDFGIEPLITLTTQGGSLFDSTVPLRFDRSSADAVAQAHACYDALFQAGRERGWLPYRFGIDSMKWLASAEPDDAQLNRRIRENLDPAGILSPGRYAEQGPETPVGVLYTQAGAARAGSGEIQEISSGSTT</sequence>
<dbReference type="PANTHER" id="PTHR11748">
    <property type="entry name" value="D-LACTATE DEHYDROGENASE"/>
    <property type="match status" value="1"/>
</dbReference>
<keyword evidence="6" id="KW-1185">Reference proteome</keyword>
<dbReference type="InterPro" id="IPR016169">
    <property type="entry name" value="FAD-bd_PCMH_sub2"/>
</dbReference>
<dbReference type="SUPFAM" id="SSF55103">
    <property type="entry name" value="FAD-linked oxidases, C-terminal domain"/>
    <property type="match status" value="1"/>
</dbReference>
<comment type="similarity">
    <text evidence="1">Belongs to the FAD-binding oxidoreductase/transferase type 4 family.</text>
</comment>
<evidence type="ECO:0000256" key="1">
    <source>
        <dbReference type="ARBA" id="ARBA00008000"/>
    </source>
</evidence>
<gene>
    <name evidence="5" type="ORF">LXT12_05495</name>
</gene>
<evidence type="ECO:0000256" key="3">
    <source>
        <dbReference type="ARBA" id="ARBA00022827"/>
    </source>
</evidence>
<keyword evidence="2" id="KW-0285">Flavoprotein</keyword>
<dbReference type="InterPro" id="IPR016170">
    <property type="entry name" value="Cytok_DH_C_sf"/>
</dbReference>
<feature type="domain" description="FAD-binding PCMH-type" evidence="4">
    <location>
        <begin position="1"/>
        <end position="172"/>
    </location>
</feature>
<dbReference type="EMBL" id="JAJTWT010000002">
    <property type="protein sequence ID" value="MCE4536703.1"/>
    <property type="molecule type" value="Genomic_DNA"/>
</dbReference>
<keyword evidence="3" id="KW-0274">FAD</keyword>
<organism evidence="5 6">
    <name type="scientific">Pelomonas caseinilytica</name>
    <dbReference type="NCBI Taxonomy" id="2906763"/>
    <lineage>
        <taxon>Bacteria</taxon>
        <taxon>Pseudomonadati</taxon>
        <taxon>Pseudomonadota</taxon>
        <taxon>Betaproteobacteria</taxon>
        <taxon>Burkholderiales</taxon>
        <taxon>Sphaerotilaceae</taxon>
        <taxon>Roseateles</taxon>
    </lineage>
</organism>
<dbReference type="InterPro" id="IPR016164">
    <property type="entry name" value="FAD-linked_Oxase-like_C"/>
</dbReference>
<reference evidence="5 6" key="1">
    <citation type="submission" date="2021-12" db="EMBL/GenBank/DDBJ databases">
        <title>Genome seq of p7.</title>
        <authorList>
            <person name="Seo T."/>
        </authorList>
    </citation>
    <scope>NUCLEOTIDE SEQUENCE [LARGE SCALE GENOMIC DNA]</scope>
    <source>
        <strain evidence="5 6">P7</strain>
    </source>
</reference>
<dbReference type="Proteomes" id="UP001201463">
    <property type="component" value="Unassembled WGS sequence"/>
</dbReference>
<dbReference type="InterPro" id="IPR016167">
    <property type="entry name" value="FAD-bd_PCMH_sub1"/>
</dbReference>
<dbReference type="Pfam" id="PF01565">
    <property type="entry name" value="FAD_binding_4"/>
    <property type="match status" value="1"/>
</dbReference>
<dbReference type="Gene3D" id="3.40.462.10">
    <property type="entry name" value="FAD-linked oxidases, C-terminal domain"/>
    <property type="match status" value="1"/>
</dbReference>
<evidence type="ECO:0000256" key="2">
    <source>
        <dbReference type="ARBA" id="ARBA00022630"/>
    </source>
</evidence>
<comment type="caution">
    <text evidence="5">The sequence shown here is derived from an EMBL/GenBank/DDBJ whole genome shotgun (WGS) entry which is preliminary data.</text>
</comment>
<protein>
    <submittedName>
        <fullName evidence="5">FAD-binding oxidoreductase</fullName>
    </submittedName>
</protein>
<dbReference type="Gene3D" id="3.30.465.10">
    <property type="match status" value="1"/>
</dbReference>